<dbReference type="AlphaFoldDB" id="A0A0P0R8C4"/>
<evidence type="ECO:0000313" key="1">
    <source>
        <dbReference type="EMBL" id="ALL64351.1"/>
    </source>
</evidence>
<organism evidence="1 2">
    <name type="scientific">Paraburkholderia caribensis MBA4</name>
    <dbReference type="NCBI Taxonomy" id="1323664"/>
    <lineage>
        <taxon>Bacteria</taxon>
        <taxon>Pseudomonadati</taxon>
        <taxon>Pseudomonadota</taxon>
        <taxon>Betaproteobacteria</taxon>
        <taxon>Burkholderiales</taxon>
        <taxon>Burkholderiaceae</taxon>
        <taxon>Paraburkholderia</taxon>
    </lineage>
</organism>
<name>A0A0P0R8C4_9BURK</name>
<dbReference type="GO" id="GO:0016020">
    <property type="term" value="C:membrane"/>
    <property type="evidence" value="ECO:0007669"/>
    <property type="project" value="InterPro"/>
</dbReference>
<dbReference type="GeneID" id="69968534"/>
<dbReference type="KEGG" id="bcai:K788_0007840"/>
<proteinExistence type="predicted"/>
<evidence type="ECO:0000313" key="2">
    <source>
        <dbReference type="Proteomes" id="UP000019146"/>
    </source>
</evidence>
<dbReference type="EMBL" id="CP012746">
    <property type="protein sequence ID" value="ALL64351.1"/>
    <property type="molecule type" value="Genomic_DNA"/>
</dbReference>
<dbReference type="Proteomes" id="UP000019146">
    <property type="component" value="Chromosome 1"/>
</dbReference>
<dbReference type="GO" id="GO:0008146">
    <property type="term" value="F:sulfotransferase activity"/>
    <property type="evidence" value="ECO:0007669"/>
    <property type="project" value="InterPro"/>
</dbReference>
<dbReference type="RefSeq" id="WP_036003216.1">
    <property type="nucleotide sequence ID" value="NZ_CP012746.1"/>
</dbReference>
<dbReference type="SUPFAM" id="SSF52540">
    <property type="entry name" value="P-loop containing nucleoside triphosphate hydrolases"/>
    <property type="match status" value="1"/>
</dbReference>
<gene>
    <name evidence="1" type="ORF">K788_0007840</name>
</gene>
<evidence type="ECO:0008006" key="3">
    <source>
        <dbReference type="Google" id="ProtNLM"/>
    </source>
</evidence>
<sequence>MNDINSMRTVIVHYHLFKNAGTTVDSVLERNFTVEEHGHVEGPLPWSTLQPEQVLEFAVNNPSVRAISSHHARLPLPQHQSIRFFPILFIRHPIDRFASVYEFERRQPEDSVSPSVSIARNGGIAEFARWVIGSDATAVCRNFHVIHLANAQTDMRTARATHEDYETALARLSALPFFGIVEEFDESLVRIKQQLKPHIGDIAIDHLNQNVTPGRHATLAERLNHIEAELGESLYRDLLECNALDLLLYTQAKRMFAAARQALHPQARERFGDRLMRTLRGATGARPRA</sequence>
<dbReference type="InterPro" id="IPR027417">
    <property type="entry name" value="P-loop_NTPase"/>
</dbReference>
<dbReference type="InterPro" id="IPR005331">
    <property type="entry name" value="Sulfotransferase"/>
</dbReference>
<dbReference type="Pfam" id="PF03567">
    <property type="entry name" value="Sulfotransfer_2"/>
    <property type="match status" value="1"/>
</dbReference>
<dbReference type="Gene3D" id="3.40.50.300">
    <property type="entry name" value="P-loop containing nucleotide triphosphate hydrolases"/>
    <property type="match status" value="1"/>
</dbReference>
<accession>A0A0P0R8C4</accession>
<reference evidence="1 2" key="1">
    <citation type="journal article" date="2014" name="Genome Announc.">
        <title>Draft Genome Sequence of the Haloacid-Degrading Burkholderia caribensis Strain MBA4.</title>
        <authorList>
            <person name="Pan Y."/>
            <person name="Kong K.F."/>
            <person name="Tsang J.S."/>
        </authorList>
    </citation>
    <scope>NUCLEOTIDE SEQUENCE [LARGE SCALE GENOMIC DNA]</scope>
    <source>
        <strain evidence="1 2">MBA4</strain>
    </source>
</reference>
<protein>
    <recommendedName>
        <fullName evidence="3">Sulfotransferase family</fullName>
    </recommendedName>
</protein>